<keyword evidence="1" id="KW-0678">Repressor</keyword>
<dbReference type="AlphaFoldDB" id="A0A846RYB6"/>
<feature type="DNA-binding region" description="H-T-H motif" evidence="5">
    <location>
        <begin position="36"/>
        <end position="55"/>
    </location>
</feature>
<dbReference type="InterPro" id="IPR050109">
    <property type="entry name" value="HTH-type_TetR-like_transc_reg"/>
</dbReference>
<keyword evidence="8" id="KW-1185">Reference proteome</keyword>
<evidence type="ECO:0000256" key="2">
    <source>
        <dbReference type="ARBA" id="ARBA00023015"/>
    </source>
</evidence>
<dbReference type="InterPro" id="IPR039538">
    <property type="entry name" value="BetI_C"/>
</dbReference>
<dbReference type="Pfam" id="PF13977">
    <property type="entry name" value="TetR_C_6"/>
    <property type="match status" value="1"/>
</dbReference>
<dbReference type="InterPro" id="IPR009057">
    <property type="entry name" value="Homeodomain-like_sf"/>
</dbReference>
<dbReference type="Proteomes" id="UP000576792">
    <property type="component" value="Unassembled WGS sequence"/>
</dbReference>
<keyword evidence="4" id="KW-0804">Transcription</keyword>
<evidence type="ECO:0000256" key="1">
    <source>
        <dbReference type="ARBA" id="ARBA00022491"/>
    </source>
</evidence>
<protein>
    <submittedName>
        <fullName evidence="7">AcrR family transcriptional regulator</fullName>
    </submittedName>
</protein>
<evidence type="ECO:0000313" key="7">
    <source>
        <dbReference type="EMBL" id="NJC56936.1"/>
    </source>
</evidence>
<reference evidence="7 8" key="1">
    <citation type="submission" date="2020-03" db="EMBL/GenBank/DDBJ databases">
        <title>Sequencing the genomes of 1000 actinobacteria strains.</title>
        <authorList>
            <person name="Klenk H.-P."/>
        </authorList>
    </citation>
    <scope>NUCLEOTIDE SEQUENCE [LARGE SCALE GENOMIC DNA]</scope>
    <source>
        <strain evidence="7 8">DSM 18964</strain>
    </source>
</reference>
<dbReference type="InterPro" id="IPR001647">
    <property type="entry name" value="HTH_TetR"/>
</dbReference>
<dbReference type="GO" id="GO:0003700">
    <property type="term" value="F:DNA-binding transcription factor activity"/>
    <property type="evidence" value="ECO:0007669"/>
    <property type="project" value="TreeGrafter"/>
</dbReference>
<dbReference type="InterPro" id="IPR036271">
    <property type="entry name" value="Tet_transcr_reg_TetR-rel_C_sf"/>
</dbReference>
<dbReference type="PANTHER" id="PTHR30055">
    <property type="entry name" value="HTH-TYPE TRANSCRIPTIONAL REGULATOR RUTR"/>
    <property type="match status" value="1"/>
</dbReference>
<accession>A0A846RYB6</accession>
<comment type="caution">
    <text evidence="7">The sequence shown here is derived from an EMBL/GenBank/DDBJ whole genome shotgun (WGS) entry which is preliminary data.</text>
</comment>
<evidence type="ECO:0000256" key="4">
    <source>
        <dbReference type="ARBA" id="ARBA00023163"/>
    </source>
</evidence>
<dbReference type="EMBL" id="JAATJN010000001">
    <property type="protein sequence ID" value="NJC56936.1"/>
    <property type="molecule type" value="Genomic_DNA"/>
</dbReference>
<dbReference type="PRINTS" id="PR00455">
    <property type="entry name" value="HTHTETR"/>
</dbReference>
<dbReference type="Pfam" id="PF00440">
    <property type="entry name" value="TetR_N"/>
    <property type="match status" value="1"/>
</dbReference>
<name>A0A846RYB6_9MICO</name>
<dbReference type="PANTHER" id="PTHR30055:SF234">
    <property type="entry name" value="HTH-TYPE TRANSCRIPTIONAL REGULATOR BETI"/>
    <property type="match status" value="1"/>
</dbReference>
<evidence type="ECO:0000313" key="8">
    <source>
        <dbReference type="Proteomes" id="UP000576792"/>
    </source>
</evidence>
<evidence type="ECO:0000256" key="5">
    <source>
        <dbReference type="PROSITE-ProRule" id="PRU00335"/>
    </source>
</evidence>
<organism evidence="7 8">
    <name type="scientific">Brevibacterium marinum</name>
    <dbReference type="NCBI Taxonomy" id="418643"/>
    <lineage>
        <taxon>Bacteria</taxon>
        <taxon>Bacillati</taxon>
        <taxon>Actinomycetota</taxon>
        <taxon>Actinomycetes</taxon>
        <taxon>Micrococcales</taxon>
        <taxon>Brevibacteriaceae</taxon>
        <taxon>Brevibacterium</taxon>
    </lineage>
</organism>
<dbReference type="GO" id="GO:0000976">
    <property type="term" value="F:transcription cis-regulatory region binding"/>
    <property type="evidence" value="ECO:0007669"/>
    <property type="project" value="TreeGrafter"/>
</dbReference>
<dbReference type="RefSeq" id="WP_167950737.1">
    <property type="nucleotide sequence ID" value="NZ_BAAAPQ010000012.1"/>
</dbReference>
<dbReference type="SUPFAM" id="SSF46689">
    <property type="entry name" value="Homeodomain-like"/>
    <property type="match status" value="1"/>
</dbReference>
<dbReference type="SUPFAM" id="SSF48498">
    <property type="entry name" value="Tetracyclin repressor-like, C-terminal domain"/>
    <property type="match status" value="1"/>
</dbReference>
<keyword evidence="3 5" id="KW-0238">DNA-binding</keyword>
<evidence type="ECO:0000259" key="6">
    <source>
        <dbReference type="PROSITE" id="PS50977"/>
    </source>
</evidence>
<proteinExistence type="predicted"/>
<keyword evidence="2" id="KW-0805">Transcription regulation</keyword>
<feature type="domain" description="HTH tetR-type" evidence="6">
    <location>
        <begin position="13"/>
        <end position="73"/>
    </location>
</feature>
<sequence>MTPRPHYSTEEVTARRGAILESTLDQIAQRGPESLRMKDVAAAAGVSVGTLQYYFGSREDLIVQAFSAHSRSVVEAIAGLSQTHGSAWEKLRSSLHAVPTIGDYRRRSQVWVELVAVSSRNDFLRASVDEVFDGWKSHFRALLDTGIRDGSFRPAAEADLIVDSLIAAIDGFDIVAVAGRAPASSDRIAESLVLTAAALLGVSSERPRARESAR</sequence>
<dbReference type="Gene3D" id="1.10.357.10">
    <property type="entry name" value="Tetracycline Repressor, domain 2"/>
    <property type="match status" value="1"/>
</dbReference>
<evidence type="ECO:0000256" key="3">
    <source>
        <dbReference type="ARBA" id="ARBA00023125"/>
    </source>
</evidence>
<dbReference type="PROSITE" id="PS50977">
    <property type="entry name" value="HTH_TETR_2"/>
    <property type="match status" value="1"/>
</dbReference>
<gene>
    <name evidence="7" type="ORF">BKA07_001971</name>
</gene>